<dbReference type="GO" id="GO:0030246">
    <property type="term" value="F:carbohydrate binding"/>
    <property type="evidence" value="ECO:0007669"/>
    <property type="project" value="TreeGrafter"/>
</dbReference>
<evidence type="ECO:0000313" key="4">
    <source>
        <dbReference type="Proteomes" id="UP000204221"/>
    </source>
</evidence>
<dbReference type="Gene3D" id="3.40.50.2300">
    <property type="match status" value="2"/>
</dbReference>
<dbReference type="InterPro" id="IPR028082">
    <property type="entry name" value="Peripla_BP_I"/>
</dbReference>
<evidence type="ECO:0000256" key="1">
    <source>
        <dbReference type="ARBA" id="ARBA00004196"/>
    </source>
</evidence>
<dbReference type="Proteomes" id="UP000204221">
    <property type="component" value="Chromosome"/>
</dbReference>
<dbReference type="RefSeq" id="WP_093941538.1">
    <property type="nucleotide sequence ID" value="NZ_CP022521.1"/>
</dbReference>
<gene>
    <name evidence="3" type="primary">yphF</name>
    <name evidence="3" type="ORF">AHOG_12595</name>
</gene>
<dbReference type="GO" id="GO:0030288">
    <property type="term" value="C:outer membrane-bounded periplasmic space"/>
    <property type="evidence" value="ECO:0007669"/>
    <property type="project" value="TreeGrafter"/>
</dbReference>
<dbReference type="InterPro" id="IPR050555">
    <property type="entry name" value="Bact_Solute-Bind_Prot2"/>
</dbReference>
<name>A0A221W2W8_9PSEU</name>
<proteinExistence type="inferred from homology"/>
<comment type="subcellular location">
    <subcellularLocation>
        <location evidence="1">Cell envelope</location>
    </subcellularLocation>
</comment>
<reference evidence="3 4" key="1">
    <citation type="submission" date="2017-07" db="EMBL/GenBank/DDBJ databases">
        <title>Complete genome sequence of Actinoalloteichus hoggarensis DSM 45943, type strain of Actinoalloteichus hoggarensis.</title>
        <authorList>
            <person name="Ruckert C."/>
            <person name="Nouioui I."/>
            <person name="Willmese J."/>
            <person name="van Wezel G."/>
            <person name="Klenk H.-P."/>
            <person name="Kalinowski J."/>
            <person name="Zotchev S.B."/>
        </authorList>
    </citation>
    <scope>NUCLEOTIDE SEQUENCE [LARGE SCALE GENOMIC DNA]</scope>
    <source>
        <strain evidence="3 4">DSM 45943</strain>
    </source>
</reference>
<dbReference type="SUPFAM" id="SSF53822">
    <property type="entry name" value="Periplasmic binding protein-like I"/>
    <property type="match status" value="1"/>
</dbReference>
<dbReference type="KEGG" id="ahg:AHOG_12595"/>
<keyword evidence="4" id="KW-1185">Reference proteome</keyword>
<sequence length="332" mass="34857">MSRIARGRRRAVVAMTTLLVAALAVAGCGAPIGEGGRFGVVYMDAQGYYAGVRKGMQDEAAEMGRNVQLLELNAQGDASRESSFVDTVSSADVDALVLSPVSETASIPAIRLAHRSGVPVICYNTCIAEEAAREYVEAFILGDPLEFGRLLGDAAADYFIAEGIEAPQIGVVNCEQVEVCVQRRLGFEEALFARVPAAEIVANQQGSTIDEAVDVAERILTAHPDLDAFFGQAGGATLGSIRAVQARNKVGQTVVFGGDMSTEAANALVDHSVLKGNVDISGVTVGRMAAETAQAVLAGNPPEEFILPAPVEIYTTPENGRTWLAEHPDGLP</sequence>
<dbReference type="PROSITE" id="PS51257">
    <property type="entry name" value="PROKAR_LIPOPROTEIN"/>
    <property type="match status" value="1"/>
</dbReference>
<dbReference type="InterPro" id="IPR025997">
    <property type="entry name" value="SBP_2_dom"/>
</dbReference>
<evidence type="ECO:0000313" key="3">
    <source>
        <dbReference type="EMBL" id="ASO20162.1"/>
    </source>
</evidence>
<dbReference type="AlphaFoldDB" id="A0A221W2W8"/>
<dbReference type="PANTHER" id="PTHR30036">
    <property type="entry name" value="D-XYLOSE-BINDING PERIPLASMIC PROTEIN"/>
    <property type="match status" value="1"/>
</dbReference>
<organism evidence="3 4">
    <name type="scientific">Actinoalloteichus hoggarensis</name>
    <dbReference type="NCBI Taxonomy" id="1470176"/>
    <lineage>
        <taxon>Bacteria</taxon>
        <taxon>Bacillati</taxon>
        <taxon>Actinomycetota</taxon>
        <taxon>Actinomycetes</taxon>
        <taxon>Pseudonocardiales</taxon>
        <taxon>Pseudonocardiaceae</taxon>
        <taxon>Actinoalloteichus</taxon>
    </lineage>
</organism>
<dbReference type="PANTHER" id="PTHR30036:SF7">
    <property type="entry name" value="ABC TRANSPORTER PERIPLASMIC-BINDING PROTEIN YPHF"/>
    <property type="match status" value="1"/>
</dbReference>
<accession>A0A221W2W8</accession>
<dbReference type="Pfam" id="PF13407">
    <property type="entry name" value="Peripla_BP_4"/>
    <property type="match status" value="1"/>
</dbReference>
<protein>
    <submittedName>
        <fullName evidence="3">ABC transporter periplasmic-binding protein YphF</fullName>
    </submittedName>
</protein>
<evidence type="ECO:0000256" key="2">
    <source>
        <dbReference type="ARBA" id="ARBA00007639"/>
    </source>
</evidence>
<dbReference type="OrthoDB" id="3837830at2"/>
<comment type="similarity">
    <text evidence="2">Belongs to the bacterial solute-binding protein 2 family.</text>
</comment>
<dbReference type="EMBL" id="CP022521">
    <property type="protein sequence ID" value="ASO20162.1"/>
    <property type="molecule type" value="Genomic_DNA"/>
</dbReference>